<evidence type="ECO:0000259" key="2">
    <source>
        <dbReference type="PROSITE" id="PS50995"/>
    </source>
</evidence>
<dbReference type="GO" id="GO:0003700">
    <property type="term" value="F:DNA-binding transcription factor activity"/>
    <property type="evidence" value="ECO:0007669"/>
    <property type="project" value="InterPro"/>
</dbReference>
<evidence type="ECO:0000313" key="3">
    <source>
        <dbReference type="EMBL" id="QOV44118.1"/>
    </source>
</evidence>
<evidence type="ECO:0000256" key="1">
    <source>
        <dbReference type="SAM" id="MobiDB-lite"/>
    </source>
</evidence>
<gene>
    <name evidence="3" type="ORF">IPT68_31420</name>
</gene>
<sequence>MASVDLTNQPGHLARRLQQAHYLLWNAMVSEEITSPQFAVLNALVDEPGLDQRTVGERVGLDRSTVAEVISRLGRRDLLDKVRDPRDGRRFLLRPTEEGMRAHRRLVVRTARMNQVFLAPLSAAEQTQFLDLIRRVADAAEGLRNPGDPGGPAQPVTART</sequence>
<dbReference type="InterPro" id="IPR039422">
    <property type="entry name" value="MarR/SlyA-like"/>
</dbReference>
<keyword evidence="3" id="KW-0238">DNA-binding</keyword>
<keyword evidence="4" id="KW-1185">Reference proteome</keyword>
<name>A0A7M2T8T6_STRCW</name>
<dbReference type="Gene3D" id="1.10.10.10">
    <property type="entry name" value="Winged helix-like DNA-binding domain superfamily/Winged helix DNA-binding domain"/>
    <property type="match status" value="1"/>
</dbReference>
<dbReference type="SUPFAM" id="SSF46785">
    <property type="entry name" value="Winged helix' DNA-binding domain"/>
    <property type="match status" value="1"/>
</dbReference>
<proteinExistence type="predicted"/>
<dbReference type="InterPro" id="IPR000835">
    <property type="entry name" value="HTH_MarR-typ"/>
</dbReference>
<evidence type="ECO:0000313" key="4">
    <source>
        <dbReference type="Proteomes" id="UP000594008"/>
    </source>
</evidence>
<dbReference type="EMBL" id="CP063374">
    <property type="protein sequence ID" value="QOV44118.1"/>
    <property type="molecule type" value="Genomic_DNA"/>
</dbReference>
<dbReference type="GO" id="GO:0006950">
    <property type="term" value="P:response to stress"/>
    <property type="evidence" value="ECO:0007669"/>
    <property type="project" value="TreeGrafter"/>
</dbReference>
<dbReference type="FunFam" id="1.10.10.10:FF:000576">
    <property type="entry name" value="Transcriptional regulator HosA"/>
    <property type="match status" value="1"/>
</dbReference>
<dbReference type="RefSeq" id="WP_189698065.1">
    <property type="nucleotide sequence ID" value="NZ_BMTA01000007.1"/>
</dbReference>
<dbReference type="InterPro" id="IPR036388">
    <property type="entry name" value="WH-like_DNA-bd_sf"/>
</dbReference>
<accession>A0A7M2T8T6</accession>
<dbReference type="Proteomes" id="UP000594008">
    <property type="component" value="Chromosome"/>
</dbReference>
<feature type="domain" description="HTH marR-type" evidence="2">
    <location>
        <begin position="1"/>
        <end position="138"/>
    </location>
</feature>
<dbReference type="GO" id="GO:0003677">
    <property type="term" value="F:DNA binding"/>
    <property type="evidence" value="ECO:0007669"/>
    <property type="project" value="UniProtKB-KW"/>
</dbReference>
<dbReference type="PANTHER" id="PTHR33164">
    <property type="entry name" value="TRANSCRIPTIONAL REGULATOR, MARR FAMILY"/>
    <property type="match status" value="1"/>
</dbReference>
<dbReference type="KEGG" id="schf:IPT68_31420"/>
<dbReference type="AlphaFoldDB" id="A0A7M2T8T6"/>
<dbReference type="SMART" id="SM00347">
    <property type="entry name" value="HTH_MARR"/>
    <property type="match status" value="1"/>
</dbReference>
<protein>
    <submittedName>
        <fullName evidence="3">Winged helix DNA-binding protein</fullName>
    </submittedName>
</protein>
<dbReference type="PROSITE" id="PS50995">
    <property type="entry name" value="HTH_MARR_2"/>
    <property type="match status" value="1"/>
</dbReference>
<feature type="region of interest" description="Disordered" evidence="1">
    <location>
        <begin position="141"/>
        <end position="160"/>
    </location>
</feature>
<dbReference type="InterPro" id="IPR036390">
    <property type="entry name" value="WH_DNA-bd_sf"/>
</dbReference>
<organism evidence="3 4">
    <name type="scientific">Streptomyces chromofuscus</name>
    <dbReference type="NCBI Taxonomy" id="42881"/>
    <lineage>
        <taxon>Bacteria</taxon>
        <taxon>Bacillati</taxon>
        <taxon>Actinomycetota</taxon>
        <taxon>Actinomycetes</taxon>
        <taxon>Kitasatosporales</taxon>
        <taxon>Streptomycetaceae</taxon>
        <taxon>Streptomyces</taxon>
    </lineage>
</organism>
<reference evidence="3 4" key="1">
    <citation type="submission" date="2020-10" db="EMBL/GenBank/DDBJ databases">
        <title>Streptomyces chromofuscus complate genome analysis.</title>
        <authorList>
            <person name="Anwar N."/>
        </authorList>
    </citation>
    <scope>NUCLEOTIDE SEQUENCE [LARGE SCALE GENOMIC DNA]</scope>
    <source>
        <strain evidence="3 4">DSM 40273</strain>
    </source>
</reference>
<dbReference type="Pfam" id="PF12802">
    <property type="entry name" value="MarR_2"/>
    <property type="match status" value="1"/>
</dbReference>
<dbReference type="PANTHER" id="PTHR33164:SF95">
    <property type="entry name" value="TRANSCRIPTIONAL REGULATOR"/>
    <property type="match status" value="1"/>
</dbReference>